<dbReference type="OrthoDB" id="3365698at2759"/>
<keyword evidence="2" id="KW-1185">Reference proteome</keyword>
<protein>
    <recommendedName>
        <fullName evidence="3">F-box domain-containing protein</fullName>
    </recommendedName>
</protein>
<feature type="non-terminal residue" evidence="1">
    <location>
        <position position="77"/>
    </location>
</feature>
<evidence type="ECO:0000313" key="2">
    <source>
        <dbReference type="Proteomes" id="UP000807342"/>
    </source>
</evidence>
<proteinExistence type="predicted"/>
<evidence type="ECO:0008006" key="3">
    <source>
        <dbReference type="Google" id="ProtNLM"/>
    </source>
</evidence>
<feature type="non-terminal residue" evidence="1">
    <location>
        <position position="1"/>
    </location>
</feature>
<reference evidence="1" key="1">
    <citation type="submission" date="2020-11" db="EMBL/GenBank/DDBJ databases">
        <authorList>
            <consortium name="DOE Joint Genome Institute"/>
            <person name="Ahrendt S."/>
            <person name="Riley R."/>
            <person name="Andreopoulos W."/>
            <person name="Labutti K."/>
            <person name="Pangilinan J."/>
            <person name="Ruiz-Duenas F.J."/>
            <person name="Barrasa J.M."/>
            <person name="Sanchez-Garcia M."/>
            <person name="Camarero S."/>
            <person name="Miyauchi S."/>
            <person name="Serrano A."/>
            <person name="Linde D."/>
            <person name="Babiker R."/>
            <person name="Drula E."/>
            <person name="Ayuso-Fernandez I."/>
            <person name="Pacheco R."/>
            <person name="Padilla G."/>
            <person name="Ferreira P."/>
            <person name="Barriuso J."/>
            <person name="Kellner H."/>
            <person name="Castanera R."/>
            <person name="Alfaro M."/>
            <person name="Ramirez L."/>
            <person name="Pisabarro A.G."/>
            <person name="Kuo A."/>
            <person name="Tritt A."/>
            <person name="Lipzen A."/>
            <person name="He G."/>
            <person name="Yan M."/>
            <person name="Ng V."/>
            <person name="Cullen D."/>
            <person name="Martin F."/>
            <person name="Rosso M.-N."/>
            <person name="Henrissat B."/>
            <person name="Hibbett D."/>
            <person name="Martinez A.T."/>
            <person name="Grigoriev I.V."/>
        </authorList>
    </citation>
    <scope>NUCLEOTIDE SEQUENCE</scope>
    <source>
        <strain evidence="1">MF-IS2</strain>
    </source>
</reference>
<dbReference type="AlphaFoldDB" id="A0A9P5XE79"/>
<name>A0A9P5XE79_9AGAR</name>
<organism evidence="1 2">
    <name type="scientific">Macrolepiota fuliginosa MF-IS2</name>
    <dbReference type="NCBI Taxonomy" id="1400762"/>
    <lineage>
        <taxon>Eukaryota</taxon>
        <taxon>Fungi</taxon>
        <taxon>Dikarya</taxon>
        <taxon>Basidiomycota</taxon>
        <taxon>Agaricomycotina</taxon>
        <taxon>Agaricomycetes</taxon>
        <taxon>Agaricomycetidae</taxon>
        <taxon>Agaricales</taxon>
        <taxon>Agaricineae</taxon>
        <taxon>Agaricaceae</taxon>
        <taxon>Macrolepiota</taxon>
    </lineage>
</organism>
<gene>
    <name evidence="1" type="ORF">P691DRAFT_609097</name>
</gene>
<dbReference type="Proteomes" id="UP000807342">
    <property type="component" value="Unassembled WGS sequence"/>
</dbReference>
<sequence length="77" mass="9223">ELDLEKRQYLRTISAIRSLNAPWRHLPRDVMEVIFTLCLPLQEDQCPSINNAPFLLTRVCWSWYKLTHDIPRLWSTI</sequence>
<evidence type="ECO:0000313" key="1">
    <source>
        <dbReference type="EMBL" id="KAF9449085.1"/>
    </source>
</evidence>
<comment type="caution">
    <text evidence="1">The sequence shown here is derived from an EMBL/GenBank/DDBJ whole genome shotgun (WGS) entry which is preliminary data.</text>
</comment>
<accession>A0A9P5XE79</accession>
<dbReference type="EMBL" id="MU151141">
    <property type="protein sequence ID" value="KAF9449085.1"/>
    <property type="molecule type" value="Genomic_DNA"/>
</dbReference>